<evidence type="ECO:0000256" key="2">
    <source>
        <dbReference type="ARBA" id="ARBA00011245"/>
    </source>
</evidence>
<dbReference type="PANTHER" id="PTHR10890:SF3">
    <property type="entry name" value="CYSTEINE--TRNA LIGASE, CYTOPLASMIC"/>
    <property type="match status" value="1"/>
</dbReference>
<dbReference type="Gene3D" id="3.40.50.620">
    <property type="entry name" value="HUPs"/>
    <property type="match status" value="1"/>
</dbReference>
<gene>
    <name evidence="7" type="ORF">CW563_09780</name>
</gene>
<dbReference type="GO" id="GO:0004817">
    <property type="term" value="F:cysteine-tRNA ligase activity"/>
    <property type="evidence" value="ECO:0007669"/>
    <property type="project" value="TreeGrafter"/>
</dbReference>
<keyword evidence="5" id="KW-0067">ATP-binding</keyword>
<name>A0A5T0UND1_CAMJU</name>
<dbReference type="GO" id="GO:0005829">
    <property type="term" value="C:cytosol"/>
    <property type="evidence" value="ECO:0007669"/>
    <property type="project" value="TreeGrafter"/>
</dbReference>
<dbReference type="AlphaFoldDB" id="A0A5T0UND1"/>
<evidence type="ECO:0000256" key="5">
    <source>
        <dbReference type="ARBA" id="ARBA00022840"/>
    </source>
</evidence>
<comment type="similarity">
    <text evidence="1">Belongs to the class-I aminoacyl-tRNA synthetase family.</text>
</comment>
<dbReference type="GO" id="GO:0005524">
    <property type="term" value="F:ATP binding"/>
    <property type="evidence" value="ECO:0007669"/>
    <property type="project" value="UniProtKB-KW"/>
</dbReference>
<comment type="subunit">
    <text evidence="2">Monomer.</text>
</comment>
<evidence type="ECO:0000259" key="6">
    <source>
        <dbReference type="Pfam" id="PF01406"/>
    </source>
</evidence>
<evidence type="ECO:0000313" key="7">
    <source>
        <dbReference type="EMBL" id="EAK3904354.1"/>
    </source>
</evidence>
<dbReference type="PRINTS" id="PR00983">
    <property type="entry name" value="TRNASYNTHCYS"/>
</dbReference>
<evidence type="ECO:0000256" key="4">
    <source>
        <dbReference type="ARBA" id="ARBA00022741"/>
    </source>
</evidence>
<dbReference type="EMBL" id="AACFVE010000259">
    <property type="protein sequence ID" value="EAK3904354.1"/>
    <property type="molecule type" value="Genomic_DNA"/>
</dbReference>
<sequence length="138" mass="15760">MIQIYNTLTKEKEDFKPLVDGKVSMYVCGPTVYNYIHIGNARSAIAFDTVRRYLEYRGYEVNYVSNFTDVDDKIIKASQETGLSVQEVTTKFIAAFYEDIAALNIKKASKNPRVMENMPEIIDFIATLVDKGYAYEAQ</sequence>
<evidence type="ECO:0000256" key="1">
    <source>
        <dbReference type="ARBA" id="ARBA00005594"/>
    </source>
</evidence>
<feature type="non-terminal residue" evidence="7">
    <location>
        <position position="138"/>
    </location>
</feature>
<dbReference type="InterPro" id="IPR014729">
    <property type="entry name" value="Rossmann-like_a/b/a_fold"/>
</dbReference>
<dbReference type="SUPFAM" id="SSF52374">
    <property type="entry name" value="Nucleotidylyl transferase"/>
    <property type="match status" value="1"/>
</dbReference>
<protein>
    <submittedName>
        <fullName evidence="7">Cysteine--tRNA ligase</fullName>
    </submittedName>
</protein>
<dbReference type="Pfam" id="PF01406">
    <property type="entry name" value="tRNA-synt_1e"/>
    <property type="match status" value="1"/>
</dbReference>
<dbReference type="PANTHER" id="PTHR10890">
    <property type="entry name" value="CYSTEINYL-TRNA SYNTHETASE"/>
    <property type="match status" value="1"/>
</dbReference>
<dbReference type="InterPro" id="IPR024909">
    <property type="entry name" value="Cys-tRNA/MSH_ligase"/>
</dbReference>
<reference evidence="7" key="1">
    <citation type="submission" date="2018-06" db="EMBL/GenBank/DDBJ databases">
        <authorList>
            <consortium name="PulseNet: The National Subtyping Network for Foodborne Disease Surveillance"/>
            <person name="Tarr C.L."/>
            <person name="Trees E."/>
            <person name="Katz L.S."/>
            <person name="Carleton-Romer H.A."/>
            <person name="Stroika S."/>
            <person name="Kucerova Z."/>
            <person name="Roache K.F."/>
            <person name="Sabol A.L."/>
            <person name="Besser J."/>
            <person name="Gerner-Smidt P."/>
        </authorList>
    </citation>
    <scope>NUCLEOTIDE SEQUENCE</scope>
    <source>
        <strain evidence="7">PNUSAC003301</strain>
    </source>
</reference>
<organism evidence="7">
    <name type="scientific">Campylobacter jejuni</name>
    <dbReference type="NCBI Taxonomy" id="197"/>
    <lineage>
        <taxon>Bacteria</taxon>
        <taxon>Pseudomonadati</taxon>
        <taxon>Campylobacterota</taxon>
        <taxon>Epsilonproteobacteria</taxon>
        <taxon>Campylobacterales</taxon>
        <taxon>Campylobacteraceae</taxon>
        <taxon>Campylobacter</taxon>
    </lineage>
</organism>
<proteinExistence type="inferred from homology"/>
<feature type="domain" description="tRNA synthetases class I catalytic" evidence="6">
    <location>
        <begin position="15"/>
        <end position="137"/>
    </location>
</feature>
<evidence type="ECO:0000256" key="3">
    <source>
        <dbReference type="ARBA" id="ARBA00022598"/>
    </source>
</evidence>
<accession>A0A5T0UND1</accession>
<comment type="caution">
    <text evidence="7">The sequence shown here is derived from an EMBL/GenBank/DDBJ whole genome shotgun (WGS) entry which is preliminary data.</text>
</comment>
<keyword evidence="3 7" id="KW-0436">Ligase</keyword>
<dbReference type="GO" id="GO:0006423">
    <property type="term" value="P:cysteinyl-tRNA aminoacylation"/>
    <property type="evidence" value="ECO:0007669"/>
    <property type="project" value="TreeGrafter"/>
</dbReference>
<keyword evidence="4" id="KW-0547">Nucleotide-binding</keyword>
<dbReference type="InterPro" id="IPR032678">
    <property type="entry name" value="tRNA-synt_1_cat_dom"/>
</dbReference>